<feature type="region of interest" description="Disordered" evidence="2">
    <location>
        <begin position="55"/>
        <end position="130"/>
    </location>
</feature>
<feature type="region of interest" description="Disordered" evidence="2">
    <location>
        <begin position="338"/>
        <end position="376"/>
    </location>
</feature>
<feature type="region of interest" description="Disordered" evidence="2">
    <location>
        <begin position="148"/>
        <end position="194"/>
    </location>
</feature>
<proteinExistence type="predicted"/>
<dbReference type="PANTHER" id="PTHR19136:SF81">
    <property type="entry name" value="MOLYBDENUM COFACTOR GUANYLYLTRANSFERASE"/>
    <property type="match status" value="1"/>
</dbReference>
<dbReference type="Proteomes" id="UP000460221">
    <property type="component" value="Unassembled WGS sequence"/>
</dbReference>
<feature type="compositionally biased region" description="Low complexity" evidence="2">
    <location>
        <begin position="183"/>
        <end position="194"/>
    </location>
</feature>
<evidence type="ECO:0000313" key="5">
    <source>
        <dbReference type="Proteomes" id="UP000460221"/>
    </source>
</evidence>
<name>A0A7K1FI76_9ACTN</name>
<feature type="domain" description="MobA-like NTP transferase" evidence="3">
    <location>
        <begin position="193"/>
        <end position="325"/>
    </location>
</feature>
<evidence type="ECO:0000256" key="2">
    <source>
        <dbReference type="SAM" id="MobiDB-lite"/>
    </source>
</evidence>
<dbReference type="InterPro" id="IPR029044">
    <property type="entry name" value="Nucleotide-diphossugar_trans"/>
</dbReference>
<gene>
    <name evidence="4" type="ORF">GIS00_07560</name>
</gene>
<dbReference type="EMBL" id="WLYK01000001">
    <property type="protein sequence ID" value="MTD13798.1"/>
    <property type="molecule type" value="Genomic_DNA"/>
</dbReference>
<protein>
    <submittedName>
        <fullName evidence="4">NTP transferase domain-containing protein</fullName>
    </submittedName>
</protein>
<dbReference type="GO" id="GO:0016779">
    <property type="term" value="F:nucleotidyltransferase activity"/>
    <property type="evidence" value="ECO:0007669"/>
    <property type="project" value="TreeGrafter"/>
</dbReference>
<keyword evidence="1 4" id="KW-0808">Transferase</keyword>
<feature type="compositionally biased region" description="Polar residues" evidence="2">
    <location>
        <begin position="162"/>
        <end position="173"/>
    </location>
</feature>
<dbReference type="AlphaFoldDB" id="A0A7K1FI76"/>
<evidence type="ECO:0000259" key="3">
    <source>
        <dbReference type="Pfam" id="PF12804"/>
    </source>
</evidence>
<evidence type="ECO:0000256" key="1">
    <source>
        <dbReference type="ARBA" id="ARBA00022679"/>
    </source>
</evidence>
<evidence type="ECO:0000313" key="4">
    <source>
        <dbReference type="EMBL" id="MTD13798.1"/>
    </source>
</evidence>
<feature type="compositionally biased region" description="Basic and acidic residues" evidence="2">
    <location>
        <begin position="355"/>
        <end position="376"/>
    </location>
</feature>
<dbReference type="PANTHER" id="PTHR19136">
    <property type="entry name" value="MOLYBDENUM COFACTOR GUANYLYLTRANSFERASE"/>
    <property type="match status" value="1"/>
</dbReference>
<dbReference type="SUPFAM" id="SSF53448">
    <property type="entry name" value="Nucleotide-diphospho-sugar transferases"/>
    <property type="match status" value="1"/>
</dbReference>
<feature type="compositionally biased region" description="Basic and acidic residues" evidence="2">
    <location>
        <begin position="77"/>
        <end position="96"/>
    </location>
</feature>
<sequence>MGRRQHQGPDHRHLRWRQRLERLQHRRLRLLGPDQLRLGPGRYLDPGVLGLPVPARPAPVAEQPDARRPAVLRPQHQRPEQHLPRGDVHREQRDGRGPVLRCLRPAGAGEDQQQPHRLHPPGHLIPGGPTVTGPDVALVVAGGAGRRLGGVDKPALVVPGSVPSSLPTRSGGTARTEDDGPATDTRSTTGGHGGRTLLDIALAAVAGARIVVIGPHRDLAPTIRQVREDPPGSGPAAAVAAGVRAVPDAPDDAVVALLAADLPGVSAVVVGRLCDRLRAGAGSGVVAVDPSGRDQLLLSAFRLGALRRALDARPGWADAPLRALLEPRVTDRVAMDAASTADLDTPEDLAALDPHATRVDPRADEFTDTDPTTRRP</sequence>
<dbReference type="InterPro" id="IPR025877">
    <property type="entry name" value="MobA-like_NTP_Trfase"/>
</dbReference>
<comment type="caution">
    <text evidence="4">The sequence shown here is derived from an EMBL/GenBank/DDBJ whole genome shotgun (WGS) entry which is preliminary data.</text>
</comment>
<keyword evidence="5" id="KW-1185">Reference proteome</keyword>
<accession>A0A7K1FI76</accession>
<organism evidence="4 5">
    <name type="scientific">Nakamurella alba</name>
    <dbReference type="NCBI Taxonomy" id="2665158"/>
    <lineage>
        <taxon>Bacteria</taxon>
        <taxon>Bacillati</taxon>
        <taxon>Actinomycetota</taxon>
        <taxon>Actinomycetes</taxon>
        <taxon>Nakamurellales</taxon>
        <taxon>Nakamurellaceae</taxon>
        <taxon>Nakamurella</taxon>
    </lineage>
</organism>
<dbReference type="Pfam" id="PF12804">
    <property type="entry name" value="NTP_transf_3"/>
    <property type="match status" value="1"/>
</dbReference>
<reference evidence="4 5" key="1">
    <citation type="submission" date="2019-11" db="EMBL/GenBank/DDBJ databases">
        <authorList>
            <person name="Jiang L.-Q."/>
        </authorList>
    </citation>
    <scope>NUCLEOTIDE SEQUENCE [LARGE SCALE GENOMIC DNA]</scope>
    <source>
        <strain evidence="4 5">YIM 132087</strain>
    </source>
</reference>
<dbReference type="Gene3D" id="3.90.550.10">
    <property type="entry name" value="Spore Coat Polysaccharide Biosynthesis Protein SpsA, Chain A"/>
    <property type="match status" value="1"/>
</dbReference>